<dbReference type="Proteomes" id="UP000789920">
    <property type="component" value="Unassembled WGS sequence"/>
</dbReference>
<feature type="non-terminal residue" evidence="1">
    <location>
        <position position="1"/>
    </location>
</feature>
<evidence type="ECO:0000313" key="2">
    <source>
        <dbReference type="Proteomes" id="UP000789920"/>
    </source>
</evidence>
<dbReference type="EMBL" id="CAJVQC010125175">
    <property type="protein sequence ID" value="CAG8839924.1"/>
    <property type="molecule type" value="Genomic_DNA"/>
</dbReference>
<reference evidence="1" key="1">
    <citation type="submission" date="2021-06" db="EMBL/GenBank/DDBJ databases">
        <authorList>
            <person name="Kallberg Y."/>
            <person name="Tangrot J."/>
            <person name="Rosling A."/>
        </authorList>
    </citation>
    <scope>NUCLEOTIDE SEQUENCE</scope>
    <source>
        <strain evidence="1">MA461A</strain>
    </source>
</reference>
<sequence length="96" mass="10942">VAKILVEEFKINNRININSLVAAIESSKISRVDKKADDKIKKIKDAIKQLTKVVTDLAIKNITDEKSCNSQEYLIVELLDTECDNQKENLKNIRNL</sequence>
<accession>A0ACA9SKS0</accession>
<keyword evidence="2" id="KW-1185">Reference proteome</keyword>
<evidence type="ECO:0000313" key="1">
    <source>
        <dbReference type="EMBL" id="CAG8839924.1"/>
    </source>
</evidence>
<protein>
    <submittedName>
        <fullName evidence="1">34246_t:CDS:1</fullName>
    </submittedName>
</protein>
<organism evidence="1 2">
    <name type="scientific">Racocetra persica</name>
    <dbReference type="NCBI Taxonomy" id="160502"/>
    <lineage>
        <taxon>Eukaryota</taxon>
        <taxon>Fungi</taxon>
        <taxon>Fungi incertae sedis</taxon>
        <taxon>Mucoromycota</taxon>
        <taxon>Glomeromycotina</taxon>
        <taxon>Glomeromycetes</taxon>
        <taxon>Diversisporales</taxon>
        <taxon>Gigasporaceae</taxon>
        <taxon>Racocetra</taxon>
    </lineage>
</organism>
<gene>
    <name evidence="1" type="ORF">RPERSI_LOCUS31232</name>
</gene>
<name>A0ACA9SKS0_9GLOM</name>
<comment type="caution">
    <text evidence="1">The sequence shown here is derived from an EMBL/GenBank/DDBJ whole genome shotgun (WGS) entry which is preliminary data.</text>
</comment>
<feature type="non-terminal residue" evidence="1">
    <location>
        <position position="96"/>
    </location>
</feature>
<proteinExistence type="predicted"/>